<keyword evidence="2" id="KW-1185">Reference proteome</keyword>
<name>A0AAV4WUK5_9ARAC</name>
<dbReference type="AlphaFoldDB" id="A0AAV4WUK5"/>
<accession>A0AAV4WUK5</accession>
<sequence length="235" mass="26039">MSGDRQATCQYAMALLSPPRARGGLFPHLGWGACCCERCLSSQMEIVDRIGVSKMPLMNKSIVTNVSLEVLMKIMVGESEPVLINRARGSGPRTCGRRALWMDSLGNGVLTRATTGFDSLIHGFRRENVQFIMARLRIPLSTVCGREGATMEQRAIASWARFALHPLAPKRYHFSHPLGSPPAPFYLCGSASTSYSDRLASVWLDSLRRKRNQGLLKERTASLSCHKTFGVIQRQ</sequence>
<comment type="caution">
    <text evidence="1">The sequence shown here is derived from an EMBL/GenBank/DDBJ whole genome shotgun (WGS) entry which is preliminary data.</text>
</comment>
<dbReference type="Proteomes" id="UP001054837">
    <property type="component" value="Unassembled WGS sequence"/>
</dbReference>
<dbReference type="PROSITE" id="PS51257">
    <property type="entry name" value="PROKAR_LIPOPROTEIN"/>
    <property type="match status" value="1"/>
</dbReference>
<organism evidence="1 2">
    <name type="scientific">Caerostris darwini</name>
    <dbReference type="NCBI Taxonomy" id="1538125"/>
    <lineage>
        <taxon>Eukaryota</taxon>
        <taxon>Metazoa</taxon>
        <taxon>Ecdysozoa</taxon>
        <taxon>Arthropoda</taxon>
        <taxon>Chelicerata</taxon>
        <taxon>Arachnida</taxon>
        <taxon>Araneae</taxon>
        <taxon>Araneomorphae</taxon>
        <taxon>Entelegynae</taxon>
        <taxon>Araneoidea</taxon>
        <taxon>Araneidae</taxon>
        <taxon>Caerostris</taxon>
    </lineage>
</organism>
<evidence type="ECO:0000313" key="2">
    <source>
        <dbReference type="Proteomes" id="UP001054837"/>
    </source>
</evidence>
<gene>
    <name evidence="1" type="ORF">CDAR_257951</name>
</gene>
<evidence type="ECO:0000313" key="1">
    <source>
        <dbReference type="EMBL" id="GIY86605.1"/>
    </source>
</evidence>
<proteinExistence type="predicted"/>
<dbReference type="EMBL" id="BPLQ01015232">
    <property type="protein sequence ID" value="GIY86605.1"/>
    <property type="molecule type" value="Genomic_DNA"/>
</dbReference>
<reference evidence="1 2" key="1">
    <citation type="submission" date="2021-06" db="EMBL/GenBank/DDBJ databases">
        <title>Caerostris darwini draft genome.</title>
        <authorList>
            <person name="Kono N."/>
            <person name="Arakawa K."/>
        </authorList>
    </citation>
    <scope>NUCLEOTIDE SEQUENCE [LARGE SCALE GENOMIC DNA]</scope>
</reference>
<protein>
    <submittedName>
        <fullName evidence="1">Uncharacterized protein</fullName>
    </submittedName>
</protein>